<sequence>MDNSSDFFHSINQFSRHFSKLLNEKLVPLGLYSSQWSIIYLLHTKGPQTQKEIAAYLAIEAPSITRAVARLEKAGFIDKTQGNDKREKRIMLSAEAVDKFPIWLEEIKSCEKQVLSHLTEDEFLTVLNIIHKMNSTLL</sequence>
<dbReference type="PANTHER" id="PTHR42756">
    <property type="entry name" value="TRANSCRIPTIONAL REGULATOR, MARR"/>
    <property type="match status" value="1"/>
</dbReference>
<dbReference type="AlphaFoldDB" id="A0A7V7RKS9"/>
<dbReference type="PRINTS" id="PR00598">
    <property type="entry name" value="HTHMARR"/>
</dbReference>
<dbReference type="SMART" id="SM00347">
    <property type="entry name" value="HTH_MARR"/>
    <property type="match status" value="1"/>
</dbReference>
<dbReference type="GO" id="GO:0003677">
    <property type="term" value="F:DNA binding"/>
    <property type="evidence" value="ECO:0007669"/>
    <property type="project" value="UniProtKB-KW"/>
</dbReference>
<dbReference type="InterPro" id="IPR011991">
    <property type="entry name" value="ArsR-like_HTH"/>
</dbReference>
<accession>A0A7V7RKS9</accession>
<comment type="caution">
    <text evidence="5">The sequence shown here is derived from an EMBL/GenBank/DDBJ whole genome shotgun (WGS) entry which is preliminary data.</text>
</comment>
<dbReference type="GO" id="GO:0003700">
    <property type="term" value="F:DNA-binding transcription factor activity"/>
    <property type="evidence" value="ECO:0007669"/>
    <property type="project" value="InterPro"/>
</dbReference>
<dbReference type="CDD" id="cd00090">
    <property type="entry name" value="HTH_ARSR"/>
    <property type="match status" value="1"/>
</dbReference>
<evidence type="ECO:0000259" key="4">
    <source>
        <dbReference type="PROSITE" id="PS50995"/>
    </source>
</evidence>
<dbReference type="InterPro" id="IPR036390">
    <property type="entry name" value="WH_DNA-bd_sf"/>
</dbReference>
<feature type="domain" description="HTH marR-type" evidence="4">
    <location>
        <begin position="4"/>
        <end position="135"/>
    </location>
</feature>
<dbReference type="Gene3D" id="1.10.10.10">
    <property type="entry name" value="Winged helix-like DNA-binding domain superfamily/Winged helix DNA-binding domain"/>
    <property type="match status" value="1"/>
</dbReference>
<keyword evidence="6" id="KW-1185">Reference proteome</keyword>
<evidence type="ECO:0000313" key="6">
    <source>
        <dbReference type="Proteomes" id="UP000441354"/>
    </source>
</evidence>
<proteinExistence type="predicted"/>
<evidence type="ECO:0000313" key="5">
    <source>
        <dbReference type="EMBL" id="KAB2331913.1"/>
    </source>
</evidence>
<protein>
    <submittedName>
        <fullName evidence="5">MarR family transcriptional regulator</fullName>
    </submittedName>
</protein>
<keyword evidence="1" id="KW-0805">Transcription regulation</keyword>
<organism evidence="5 6">
    <name type="scientific">Bacillus mesophilum</name>
    <dbReference type="NCBI Taxonomy" id="1071718"/>
    <lineage>
        <taxon>Bacteria</taxon>
        <taxon>Bacillati</taxon>
        <taxon>Bacillota</taxon>
        <taxon>Bacilli</taxon>
        <taxon>Bacillales</taxon>
        <taxon>Bacillaceae</taxon>
        <taxon>Bacillus</taxon>
    </lineage>
</organism>
<dbReference type="SUPFAM" id="SSF46785">
    <property type="entry name" value="Winged helix' DNA-binding domain"/>
    <property type="match status" value="1"/>
</dbReference>
<gene>
    <name evidence="5" type="ORF">F7732_14705</name>
</gene>
<dbReference type="EMBL" id="WBOT01000004">
    <property type="protein sequence ID" value="KAB2331913.1"/>
    <property type="molecule type" value="Genomic_DNA"/>
</dbReference>
<keyword evidence="2" id="KW-0238">DNA-binding</keyword>
<evidence type="ECO:0000256" key="1">
    <source>
        <dbReference type="ARBA" id="ARBA00023015"/>
    </source>
</evidence>
<dbReference type="Pfam" id="PF01047">
    <property type="entry name" value="MarR"/>
    <property type="match status" value="1"/>
</dbReference>
<name>A0A7V7RKS9_9BACI</name>
<dbReference type="InterPro" id="IPR000835">
    <property type="entry name" value="HTH_MarR-typ"/>
</dbReference>
<evidence type="ECO:0000256" key="3">
    <source>
        <dbReference type="ARBA" id="ARBA00023163"/>
    </source>
</evidence>
<dbReference type="PANTHER" id="PTHR42756:SF1">
    <property type="entry name" value="TRANSCRIPTIONAL REPRESSOR OF EMRAB OPERON"/>
    <property type="match status" value="1"/>
</dbReference>
<dbReference type="Proteomes" id="UP000441354">
    <property type="component" value="Unassembled WGS sequence"/>
</dbReference>
<dbReference type="OrthoDB" id="1904211at2"/>
<evidence type="ECO:0000256" key="2">
    <source>
        <dbReference type="ARBA" id="ARBA00023125"/>
    </source>
</evidence>
<dbReference type="RefSeq" id="WP_151574775.1">
    <property type="nucleotide sequence ID" value="NZ_WBOT01000004.1"/>
</dbReference>
<reference evidence="5 6" key="1">
    <citation type="journal article" date="2014" name="Arch. Microbiol.">
        <title>Bacillus mesophilum sp. nov., strain IITR-54T, a novel 4-chlorobiphenyl dechlorinating bacterium.</title>
        <authorList>
            <person name="Manickam N."/>
            <person name="Singh N.K."/>
            <person name="Bajaj A."/>
            <person name="Kumar R.M."/>
            <person name="Kaur G."/>
            <person name="Kaur N."/>
            <person name="Bala M."/>
            <person name="Kumar A."/>
            <person name="Mayilraj S."/>
        </authorList>
    </citation>
    <scope>NUCLEOTIDE SEQUENCE [LARGE SCALE GENOMIC DNA]</scope>
    <source>
        <strain evidence="5 6">IITR-54</strain>
    </source>
</reference>
<dbReference type="PROSITE" id="PS50995">
    <property type="entry name" value="HTH_MARR_2"/>
    <property type="match status" value="1"/>
</dbReference>
<keyword evidence="3" id="KW-0804">Transcription</keyword>
<dbReference type="InterPro" id="IPR036388">
    <property type="entry name" value="WH-like_DNA-bd_sf"/>
</dbReference>